<feature type="transmembrane region" description="Helical" evidence="12">
    <location>
        <begin position="6"/>
        <end position="24"/>
    </location>
</feature>
<keyword evidence="7" id="KW-0479">Metal-binding</keyword>
<dbReference type="GO" id="GO:0046872">
    <property type="term" value="F:metal ion binding"/>
    <property type="evidence" value="ECO:0007669"/>
    <property type="project" value="UniProtKB-KW"/>
</dbReference>
<dbReference type="InterPro" id="IPR003317">
    <property type="entry name" value="Cyt-d_oxidase_su2"/>
</dbReference>
<keyword evidence="6 12" id="KW-0812">Transmembrane</keyword>
<gene>
    <name evidence="13" type="primary">cydB_1</name>
    <name evidence="13" type="ORF">KDI_07630</name>
</gene>
<evidence type="ECO:0000256" key="5">
    <source>
        <dbReference type="ARBA" id="ARBA00022617"/>
    </source>
</evidence>
<dbReference type="PANTHER" id="PTHR43141:SF5">
    <property type="entry name" value="CYTOCHROME BD-I UBIQUINOL OXIDASE SUBUNIT 2"/>
    <property type="match status" value="1"/>
</dbReference>
<feature type="transmembrane region" description="Helical" evidence="12">
    <location>
        <begin position="117"/>
        <end position="138"/>
    </location>
</feature>
<feature type="transmembrane region" description="Helical" evidence="12">
    <location>
        <begin position="74"/>
        <end position="96"/>
    </location>
</feature>
<evidence type="ECO:0000256" key="6">
    <source>
        <dbReference type="ARBA" id="ARBA00022692"/>
    </source>
</evidence>
<comment type="similarity">
    <text evidence="2">Belongs to the cytochrome ubiquinol oxidase subunit 2 family.</text>
</comment>
<comment type="caution">
    <text evidence="13">The sequence shown here is derived from an EMBL/GenBank/DDBJ whole genome shotgun (WGS) entry which is preliminary data.</text>
</comment>
<evidence type="ECO:0000256" key="4">
    <source>
        <dbReference type="ARBA" id="ARBA00022475"/>
    </source>
</evidence>
<evidence type="ECO:0000256" key="7">
    <source>
        <dbReference type="ARBA" id="ARBA00022723"/>
    </source>
</evidence>
<evidence type="ECO:0000313" key="14">
    <source>
        <dbReference type="Proteomes" id="UP000322530"/>
    </source>
</evidence>
<keyword evidence="11 12" id="KW-0472">Membrane</keyword>
<evidence type="ECO:0000256" key="11">
    <source>
        <dbReference type="ARBA" id="ARBA00023136"/>
    </source>
</evidence>
<dbReference type="NCBIfam" id="TIGR00203">
    <property type="entry name" value="cydB"/>
    <property type="match status" value="1"/>
</dbReference>
<keyword evidence="3" id="KW-0813">Transport</keyword>
<proteinExistence type="inferred from homology"/>
<dbReference type="OrthoDB" id="9776710at2"/>
<organism evidence="13 14">
    <name type="scientific">Dictyobacter arantiisoli</name>
    <dbReference type="NCBI Taxonomy" id="2014874"/>
    <lineage>
        <taxon>Bacteria</taxon>
        <taxon>Bacillati</taxon>
        <taxon>Chloroflexota</taxon>
        <taxon>Ktedonobacteria</taxon>
        <taxon>Ktedonobacterales</taxon>
        <taxon>Dictyobacteraceae</taxon>
        <taxon>Dictyobacter</taxon>
    </lineage>
</organism>
<dbReference type="RefSeq" id="WP_149400235.1">
    <property type="nucleotide sequence ID" value="NZ_BIXY01000007.1"/>
</dbReference>
<keyword evidence="4" id="KW-1003">Cell membrane</keyword>
<keyword evidence="10" id="KW-0408">Iron</keyword>
<keyword evidence="9 12" id="KW-1133">Transmembrane helix</keyword>
<evidence type="ECO:0000256" key="2">
    <source>
        <dbReference type="ARBA" id="ARBA00007543"/>
    </source>
</evidence>
<evidence type="ECO:0000256" key="10">
    <source>
        <dbReference type="ARBA" id="ARBA00023004"/>
    </source>
</evidence>
<dbReference type="PANTHER" id="PTHR43141">
    <property type="entry name" value="CYTOCHROME BD2 SUBUNIT II"/>
    <property type="match status" value="1"/>
</dbReference>
<dbReference type="GO" id="GO:0005886">
    <property type="term" value="C:plasma membrane"/>
    <property type="evidence" value="ECO:0007669"/>
    <property type="project" value="UniProtKB-SubCell"/>
</dbReference>
<protein>
    <submittedName>
        <fullName evidence="13">Cytochrome c oxidase assembly protein</fullName>
    </submittedName>
</protein>
<evidence type="ECO:0000256" key="1">
    <source>
        <dbReference type="ARBA" id="ARBA00004651"/>
    </source>
</evidence>
<dbReference type="PIRSF" id="PIRSF000267">
    <property type="entry name" value="Cyt_oxidse_sub2"/>
    <property type="match status" value="1"/>
</dbReference>
<comment type="subcellular location">
    <subcellularLocation>
        <location evidence="1">Cell membrane</location>
        <topology evidence="1">Multi-pass membrane protein</topology>
    </subcellularLocation>
</comment>
<feature type="transmembrane region" description="Helical" evidence="12">
    <location>
        <begin position="256"/>
        <end position="281"/>
    </location>
</feature>
<evidence type="ECO:0000256" key="9">
    <source>
        <dbReference type="ARBA" id="ARBA00022989"/>
    </source>
</evidence>
<dbReference type="GO" id="GO:0070069">
    <property type="term" value="C:cytochrome complex"/>
    <property type="evidence" value="ECO:0007669"/>
    <property type="project" value="TreeGrafter"/>
</dbReference>
<dbReference type="EMBL" id="BIXY01000007">
    <property type="protein sequence ID" value="GCF07199.1"/>
    <property type="molecule type" value="Genomic_DNA"/>
</dbReference>
<sequence>MNLQILWITLIVILFAGFFVLEGFDYGVGILSPFLGKSDSERRLILNAIGPFWDGNEVWLIAAGGAIFAAFPDWYATMFSGFYLEMFLVLFALILRGASIEFRSLQDGKNWRKLWDTLFFVGSLLPGFLWGVIVANLLHGVPIDAKMNYAGTILTPFTPFAILCGLAVVVLFALHGAIFLSIRLAGGDLLKRAEMAAKRLWMPVVILFLALIALGYSQTTVFHHVITDVKVMPFGYLLLAVLISIPFLLRRGHNGWAFAMTSLTVVLSAIIIGLGGFPNIMVSTLNPAWNLTVQNASSSPYTLTVMSWIGLTIVPIVLIYQGWNYYVFRQRLKPNHAGHY</sequence>
<reference evidence="13 14" key="1">
    <citation type="submission" date="2019-01" db="EMBL/GenBank/DDBJ databases">
        <title>Draft genome sequence of Dictyobacter sp. Uno17.</title>
        <authorList>
            <person name="Wang C.M."/>
            <person name="Zheng Y."/>
            <person name="Sakai Y."/>
            <person name="Abe K."/>
            <person name="Yokota A."/>
            <person name="Yabe S."/>
        </authorList>
    </citation>
    <scope>NUCLEOTIDE SEQUENCE [LARGE SCALE GENOMIC DNA]</scope>
    <source>
        <strain evidence="13 14">Uno17</strain>
    </source>
</reference>
<keyword evidence="8" id="KW-0249">Electron transport</keyword>
<dbReference type="Pfam" id="PF02322">
    <property type="entry name" value="Cyt_bd_oxida_II"/>
    <property type="match status" value="1"/>
</dbReference>
<dbReference type="GO" id="GO:0019646">
    <property type="term" value="P:aerobic electron transport chain"/>
    <property type="evidence" value="ECO:0007669"/>
    <property type="project" value="TreeGrafter"/>
</dbReference>
<evidence type="ECO:0000313" key="13">
    <source>
        <dbReference type="EMBL" id="GCF07199.1"/>
    </source>
</evidence>
<dbReference type="GO" id="GO:0016682">
    <property type="term" value="F:oxidoreductase activity, acting on diphenols and related substances as donors, oxygen as acceptor"/>
    <property type="evidence" value="ECO:0007669"/>
    <property type="project" value="TreeGrafter"/>
</dbReference>
<evidence type="ECO:0000256" key="3">
    <source>
        <dbReference type="ARBA" id="ARBA00022448"/>
    </source>
</evidence>
<feature type="transmembrane region" description="Helical" evidence="12">
    <location>
        <begin position="301"/>
        <end position="323"/>
    </location>
</feature>
<feature type="transmembrane region" description="Helical" evidence="12">
    <location>
        <begin position="158"/>
        <end position="180"/>
    </location>
</feature>
<dbReference type="GO" id="GO:0009055">
    <property type="term" value="F:electron transfer activity"/>
    <property type="evidence" value="ECO:0007669"/>
    <property type="project" value="TreeGrafter"/>
</dbReference>
<feature type="transmembrane region" description="Helical" evidence="12">
    <location>
        <begin position="200"/>
        <end position="219"/>
    </location>
</feature>
<keyword evidence="5" id="KW-0349">Heme</keyword>
<evidence type="ECO:0000256" key="12">
    <source>
        <dbReference type="SAM" id="Phobius"/>
    </source>
</evidence>
<evidence type="ECO:0000256" key="8">
    <source>
        <dbReference type="ARBA" id="ARBA00022982"/>
    </source>
</evidence>
<name>A0A5A5T895_9CHLR</name>
<dbReference type="Proteomes" id="UP000322530">
    <property type="component" value="Unassembled WGS sequence"/>
</dbReference>
<accession>A0A5A5T895</accession>
<keyword evidence="14" id="KW-1185">Reference proteome</keyword>
<feature type="transmembrane region" description="Helical" evidence="12">
    <location>
        <begin position="231"/>
        <end position="249"/>
    </location>
</feature>
<dbReference type="AlphaFoldDB" id="A0A5A5T895"/>